<reference evidence="1 2" key="1">
    <citation type="submission" date="2024-11" db="EMBL/GenBank/DDBJ databases">
        <title>Adaptive evolution of stress response genes in parasites aligns with host niche diversity.</title>
        <authorList>
            <person name="Hahn C."/>
            <person name="Resl P."/>
        </authorList>
    </citation>
    <scope>NUCLEOTIDE SEQUENCE [LARGE SCALE GENOMIC DNA]</scope>
    <source>
        <strain evidence="1">EGGRZ-B1_66</strain>
        <tissue evidence="1">Body</tissue>
    </source>
</reference>
<name>A0ABD2PQU3_9PLAT</name>
<keyword evidence="2" id="KW-1185">Reference proteome</keyword>
<dbReference type="EMBL" id="JBJKFK010003926">
    <property type="protein sequence ID" value="KAL3309433.1"/>
    <property type="molecule type" value="Genomic_DNA"/>
</dbReference>
<sequence length="157" mass="17267">MRFNAVGGFNTIAKTVNWLENNCSLTESPGCNETNHALSTDKIAQYAKKYCLDANLKPDLPVPQDVVYLCIDLIQTFVTLDIGFTIEDPNFEFTSIAKANGHDISWVTGQAMQYNYDILYPSQTSPATCLCCNSVLLMLSLALAVGLTAQFDLRNLG</sequence>
<accession>A0ABD2PQU3</accession>
<evidence type="ECO:0000313" key="2">
    <source>
        <dbReference type="Proteomes" id="UP001626550"/>
    </source>
</evidence>
<comment type="caution">
    <text evidence="1">The sequence shown here is derived from an EMBL/GenBank/DDBJ whole genome shotgun (WGS) entry which is preliminary data.</text>
</comment>
<dbReference type="Proteomes" id="UP001626550">
    <property type="component" value="Unassembled WGS sequence"/>
</dbReference>
<proteinExistence type="predicted"/>
<dbReference type="AlphaFoldDB" id="A0ABD2PQU3"/>
<gene>
    <name evidence="1" type="ORF">Ciccas_012021</name>
</gene>
<organism evidence="1 2">
    <name type="scientific">Cichlidogyrus casuarinus</name>
    <dbReference type="NCBI Taxonomy" id="1844966"/>
    <lineage>
        <taxon>Eukaryota</taxon>
        <taxon>Metazoa</taxon>
        <taxon>Spiralia</taxon>
        <taxon>Lophotrochozoa</taxon>
        <taxon>Platyhelminthes</taxon>
        <taxon>Monogenea</taxon>
        <taxon>Monopisthocotylea</taxon>
        <taxon>Dactylogyridea</taxon>
        <taxon>Ancyrocephalidae</taxon>
        <taxon>Cichlidogyrus</taxon>
    </lineage>
</organism>
<protein>
    <submittedName>
        <fullName evidence="1">Uncharacterized protein</fullName>
    </submittedName>
</protein>
<evidence type="ECO:0000313" key="1">
    <source>
        <dbReference type="EMBL" id="KAL3309433.1"/>
    </source>
</evidence>